<comment type="caution">
    <text evidence="1">The sequence shown here is derived from an EMBL/GenBank/DDBJ whole genome shotgun (WGS) entry which is preliminary data.</text>
</comment>
<evidence type="ECO:0000313" key="2">
    <source>
        <dbReference type="Proteomes" id="UP001157946"/>
    </source>
</evidence>
<name>A0AA45WJP3_9BACL</name>
<sequence>MAKKCPRCYEGELTKTRDGYLVCDNCDYEEYDG</sequence>
<proteinExistence type="predicted"/>
<organism evidence="1 2">
    <name type="scientific">Laceyella tengchongensis</name>
    <dbReference type="NCBI Taxonomy" id="574699"/>
    <lineage>
        <taxon>Bacteria</taxon>
        <taxon>Bacillati</taxon>
        <taxon>Bacillota</taxon>
        <taxon>Bacilli</taxon>
        <taxon>Bacillales</taxon>
        <taxon>Thermoactinomycetaceae</taxon>
        <taxon>Laceyella</taxon>
    </lineage>
</organism>
<reference evidence="1" key="1">
    <citation type="submission" date="2017-05" db="EMBL/GenBank/DDBJ databases">
        <authorList>
            <person name="Varghese N."/>
            <person name="Submissions S."/>
        </authorList>
    </citation>
    <scope>NUCLEOTIDE SEQUENCE</scope>
    <source>
        <strain evidence="1">DSM 45262</strain>
    </source>
</reference>
<dbReference type="EMBL" id="FXTU01000001">
    <property type="protein sequence ID" value="SMP03855.1"/>
    <property type="molecule type" value="Genomic_DNA"/>
</dbReference>
<keyword evidence="2" id="KW-1185">Reference proteome</keyword>
<dbReference type="AlphaFoldDB" id="A0AA45WJP3"/>
<protein>
    <submittedName>
        <fullName evidence="1">Uncharacterized protein</fullName>
    </submittedName>
</protein>
<gene>
    <name evidence="1" type="ORF">SAMN06265361_101493</name>
</gene>
<evidence type="ECO:0000313" key="1">
    <source>
        <dbReference type="EMBL" id="SMP03855.1"/>
    </source>
</evidence>
<dbReference type="Proteomes" id="UP001157946">
    <property type="component" value="Unassembled WGS sequence"/>
</dbReference>
<accession>A0AA45WJP3</accession>